<feature type="transmembrane region" description="Helical" evidence="8">
    <location>
        <begin position="445"/>
        <end position="463"/>
    </location>
</feature>
<evidence type="ECO:0000313" key="10">
    <source>
        <dbReference type="EMBL" id="AYE33888.1"/>
    </source>
</evidence>
<keyword evidence="5 8" id="KW-0573">Peptidoglycan synthesis</keyword>
<dbReference type="GO" id="GO:0071555">
    <property type="term" value="P:cell wall organization"/>
    <property type="evidence" value="ECO:0007669"/>
    <property type="project" value="UniProtKB-UniRule"/>
</dbReference>
<accession>A0A9N7JJX6</accession>
<dbReference type="GO" id="GO:0034204">
    <property type="term" value="P:lipid translocation"/>
    <property type="evidence" value="ECO:0007669"/>
    <property type="project" value="TreeGrafter"/>
</dbReference>
<feature type="transmembrane region" description="Helical" evidence="8">
    <location>
        <begin position="135"/>
        <end position="155"/>
    </location>
</feature>
<dbReference type="GO" id="GO:0015648">
    <property type="term" value="F:lipid-linked peptidoglycan transporter activity"/>
    <property type="evidence" value="ECO:0007669"/>
    <property type="project" value="UniProtKB-UniRule"/>
</dbReference>
<dbReference type="GO" id="GO:0005886">
    <property type="term" value="C:plasma membrane"/>
    <property type="evidence" value="ECO:0007669"/>
    <property type="project" value="UniProtKB-SubCell"/>
</dbReference>
<feature type="transmembrane region" description="Helical" evidence="8">
    <location>
        <begin position="407"/>
        <end position="425"/>
    </location>
</feature>
<evidence type="ECO:0000256" key="2">
    <source>
        <dbReference type="ARBA" id="ARBA00022475"/>
    </source>
</evidence>
<feature type="transmembrane region" description="Helical" evidence="8">
    <location>
        <begin position="91"/>
        <end position="115"/>
    </location>
</feature>
<feature type="transmembrane region" description="Helical" evidence="8">
    <location>
        <begin position="187"/>
        <end position="208"/>
    </location>
</feature>
<keyword evidence="4 8" id="KW-0133">Cell shape</keyword>
<reference evidence="10 12" key="1">
    <citation type="submission" date="2017-09" db="EMBL/GenBank/DDBJ databases">
        <authorList>
            <person name="Thomas P."/>
            <person name="Seyboldt C."/>
        </authorList>
    </citation>
    <scope>NUCLEOTIDE SEQUENCE [LARGE SCALE GENOMIC DNA]</scope>
    <source>
        <strain evidence="10 12">DSM 7534</strain>
    </source>
</reference>
<feature type="transmembrane region" description="Helical" evidence="8">
    <location>
        <begin position="229"/>
        <end position="249"/>
    </location>
</feature>
<dbReference type="CDD" id="cd13123">
    <property type="entry name" value="MATE_MurJ_like"/>
    <property type="match status" value="1"/>
</dbReference>
<evidence type="ECO:0000256" key="8">
    <source>
        <dbReference type="HAMAP-Rule" id="MF_02078"/>
    </source>
</evidence>
<evidence type="ECO:0000256" key="9">
    <source>
        <dbReference type="PIRNR" id="PIRNR002869"/>
    </source>
</evidence>
<feature type="transmembrane region" description="Helical" evidence="8">
    <location>
        <begin position="162"/>
        <end position="181"/>
    </location>
</feature>
<feature type="transmembrane region" description="Helical" evidence="8">
    <location>
        <begin position="269"/>
        <end position="288"/>
    </location>
</feature>
<keyword evidence="2 8" id="KW-1003">Cell membrane</keyword>
<keyword evidence="6 8" id="KW-1133">Transmembrane helix</keyword>
<gene>
    <name evidence="10" type="primary">mviN</name>
    <name evidence="8 11" type="synonym">murJ</name>
    <name evidence="10" type="ORF">CP523_05060</name>
    <name evidence="11" type="ORF">NH397_13315</name>
</gene>
<feature type="transmembrane region" description="Helical" evidence="8">
    <location>
        <begin position="382"/>
        <end position="401"/>
    </location>
</feature>
<comment type="similarity">
    <text evidence="8 9">Belongs to the MurJ/MviN family.</text>
</comment>
<dbReference type="Proteomes" id="UP001055437">
    <property type="component" value="Chromosome"/>
</dbReference>
<evidence type="ECO:0000313" key="12">
    <source>
        <dbReference type="Proteomes" id="UP000280586"/>
    </source>
</evidence>
<feature type="transmembrane region" description="Helical" evidence="8">
    <location>
        <begin position="46"/>
        <end position="71"/>
    </location>
</feature>
<keyword evidence="8 9" id="KW-0813">Transport</keyword>
<keyword evidence="13" id="KW-1185">Reference proteome</keyword>
<dbReference type="KEGG" id="csep:CP523_05060"/>
<comment type="pathway">
    <text evidence="8">Cell wall biogenesis; peptidoglycan biosynthesis.</text>
</comment>
<organism evidence="10 12">
    <name type="scientific">Clostridium septicum</name>
    <dbReference type="NCBI Taxonomy" id="1504"/>
    <lineage>
        <taxon>Bacteria</taxon>
        <taxon>Bacillati</taxon>
        <taxon>Bacillota</taxon>
        <taxon>Clostridia</taxon>
        <taxon>Eubacteriales</taxon>
        <taxon>Clostridiaceae</taxon>
        <taxon>Clostridium</taxon>
    </lineage>
</organism>
<keyword evidence="3 8" id="KW-0812">Transmembrane</keyword>
<evidence type="ECO:0000256" key="5">
    <source>
        <dbReference type="ARBA" id="ARBA00022984"/>
    </source>
</evidence>
<feature type="transmembrane region" description="Helical" evidence="8">
    <location>
        <begin position="309"/>
        <end position="329"/>
    </location>
</feature>
<feature type="transmembrane region" description="Helical" evidence="8">
    <location>
        <begin position="7"/>
        <end position="26"/>
    </location>
</feature>
<dbReference type="NCBIfam" id="TIGR01695">
    <property type="entry name" value="murJ_mviN"/>
    <property type="match status" value="1"/>
</dbReference>
<evidence type="ECO:0000256" key="4">
    <source>
        <dbReference type="ARBA" id="ARBA00022960"/>
    </source>
</evidence>
<keyword evidence="7 8" id="KW-0472">Membrane</keyword>
<comment type="subcellular location">
    <subcellularLocation>
        <location evidence="1 8">Cell membrane</location>
        <topology evidence="1 8">Multi-pass membrane protein</topology>
    </subcellularLocation>
</comment>
<keyword evidence="8 9" id="KW-0961">Cell wall biogenesis/degradation</keyword>
<dbReference type="Proteomes" id="UP000280586">
    <property type="component" value="Chromosome"/>
</dbReference>
<evidence type="ECO:0000313" key="11">
    <source>
        <dbReference type="EMBL" id="USS00449.1"/>
    </source>
</evidence>
<dbReference type="GO" id="GO:0009252">
    <property type="term" value="P:peptidoglycan biosynthetic process"/>
    <property type="evidence" value="ECO:0007669"/>
    <property type="project" value="UniProtKB-UniRule"/>
</dbReference>
<dbReference type="PRINTS" id="PR01806">
    <property type="entry name" value="VIRFACTRMVIN"/>
</dbReference>
<dbReference type="AlphaFoldDB" id="A0A9N7JJX6"/>
<dbReference type="GeneID" id="303560050"/>
<sequence length="519" mass="58029">MRDKKNSTIFITITLIISNVLVKFLGLARDVVLANTYGTSMYSDAYIVANNIPVVIFSIVAVAISTAFIPIYSEIKEKYGEEKALKFTNNFINIVLVICLIITILGELFPAVLVKVFAYGFTNEAYELTLNFTKILIPTIIVTALMSISGSYLQLKGDFIPISYVTIPNNLIVIISIYIAYYKGSPYILAIGTSIAIISQIIYYYPFMKRNEFKYEFYINLKDEHLKKILIMIIPVFIGTAVNEVNVIVDRSLVSGLEQGSIASLNYASKLTGFITGVFIVSIVTVVYPKMSNLSAKKEFEKLNCYLKNVLIVISLLLLPITIMCIFYSKDVVQIIFERGSFDSKSTYMTAMALSSYCIGLIGIGFREILTKAYFSLKDTKTPMINGAIGVGVNIILNIILIRKIGFIGSALATSVTAIITVLLLINKIQLSIGKIFDKEFNINLLKILICSFISVVGCNLIYRNINNDTSNIILHSILLMIVIIITFVIYIILLVLFKNEEVIKFKDLLLDKIKGRNF</sequence>
<evidence type="ECO:0000313" key="13">
    <source>
        <dbReference type="Proteomes" id="UP001055437"/>
    </source>
</evidence>
<name>A0A9N7JJX6_CLOSE</name>
<dbReference type="InterPro" id="IPR051050">
    <property type="entry name" value="Lipid_II_flippase_MurJ/MviN"/>
</dbReference>
<dbReference type="HAMAP" id="MF_02078">
    <property type="entry name" value="MurJ_MviN"/>
    <property type="match status" value="1"/>
</dbReference>
<proteinExistence type="inferred from homology"/>
<dbReference type="InterPro" id="IPR004268">
    <property type="entry name" value="MurJ"/>
</dbReference>
<comment type="function">
    <text evidence="8 9">Involved in peptidoglycan biosynthesis. Transports lipid-linked peptidoglycan precursors from the inner to the outer leaflet of the cytoplasmic membrane.</text>
</comment>
<dbReference type="Pfam" id="PF03023">
    <property type="entry name" value="MurJ"/>
    <property type="match status" value="1"/>
</dbReference>
<dbReference type="EMBL" id="CP023671">
    <property type="protein sequence ID" value="AYE33888.1"/>
    <property type="molecule type" value="Genomic_DNA"/>
</dbReference>
<dbReference type="PIRSF" id="PIRSF002869">
    <property type="entry name" value="MviN"/>
    <property type="match status" value="1"/>
</dbReference>
<reference evidence="11" key="2">
    <citation type="submission" date="2022-06" db="EMBL/GenBank/DDBJ databases">
        <authorList>
            <person name="Holder M.E."/>
            <person name="Ajami N.J."/>
            <person name="Petrosino J.F."/>
        </authorList>
    </citation>
    <scope>NUCLEOTIDE SEQUENCE</scope>
    <source>
        <strain evidence="11">RMA 8861</strain>
    </source>
</reference>
<dbReference type="PANTHER" id="PTHR47019">
    <property type="entry name" value="LIPID II FLIPPASE MURJ"/>
    <property type="match status" value="1"/>
</dbReference>
<evidence type="ECO:0000256" key="7">
    <source>
        <dbReference type="ARBA" id="ARBA00023136"/>
    </source>
</evidence>
<evidence type="ECO:0000256" key="1">
    <source>
        <dbReference type="ARBA" id="ARBA00004651"/>
    </source>
</evidence>
<dbReference type="RefSeq" id="WP_120140603.1">
    <property type="nucleotide sequence ID" value="NZ_CP023671.1"/>
</dbReference>
<feature type="transmembrane region" description="Helical" evidence="8">
    <location>
        <begin position="349"/>
        <end position="370"/>
    </location>
</feature>
<dbReference type="GO" id="GO:0008360">
    <property type="term" value="P:regulation of cell shape"/>
    <property type="evidence" value="ECO:0007669"/>
    <property type="project" value="UniProtKB-UniRule"/>
</dbReference>
<evidence type="ECO:0000256" key="3">
    <source>
        <dbReference type="ARBA" id="ARBA00022692"/>
    </source>
</evidence>
<dbReference type="PANTHER" id="PTHR47019:SF1">
    <property type="entry name" value="LIPID II FLIPPASE MURJ"/>
    <property type="match status" value="1"/>
</dbReference>
<dbReference type="EMBL" id="CP099799">
    <property type="protein sequence ID" value="USS00449.1"/>
    <property type="molecule type" value="Genomic_DNA"/>
</dbReference>
<feature type="transmembrane region" description="Helical" evidence="8">
    <location>
        <begin position="475"/>
        <end position="498"/>
    </location>
</feature>
<evidence type="ECO:0000256" key="6">
    <source>
        <dbReference type="ARBA" id="ARBA00022989"/>
    </source>
</evidence>
<protein>
    <recommendedName>
        <fullName evidence="8">Probable lipid II flippase MurJ</fullName>
    </recommendedName>
</protein>